<dbReference type="Pfam" id="PF00483">
    <property type="entry name" value="NTP_transferase"/>
    <property type="match status" value="1"/>
</dbReference>
<dbReference type="Proteomes" id="UP000245634">
    <property type="component" value="Unassembled WGS sequence"/>
</dbReference>
<comment type="caution">
    <text evidence="2">The sequence shown here is derived from an EMBL/GenBank/DDBJ whole genome shotgun (WGS) entry which is preliminary data.</text>
</comment>
<proteinExistence type="predicted"/>
<dbReference type="EMBL" id="QGGL01000006">
    <property type="protein sequence ID" value="PWK13847.1"/>
    <property type="molecule type" value="Genomic_DNA"/>
</dbReference>
<evidence type="ECO:0000313" key="3">
    <source>
        <dbReference type="Proteomes" id="UP000245634"/>
    </source>
</evidence>
<keyword evidence="3" id="KW-1185">Reference proteome</keyword>
<evidence type="ECO:0000313" key="2">
    <source>
        <dbReference type="EMBL" id="PWK13847.1"/>
    </source>
</evidence>
<keyword evidence="2" id="KW-0808">Transferase</keyword>
<dbReference type="InterPro" id="IPR029044">
    <property type="entry name" value="Nucleotide-diphossugar_trans"/>
</dbReference>
<name>A0A316DDW3_9BACL</name>
<dbReference type="SUPFAM" id="SSF53448">
    <property type="entry name" value="Nucleotide-diphospho-sugar transferases"/>
    <property type="match status" value="1"/>
</dbReference>
<dbReference type="PANTHER" id="PTHR22572">
    <property type="entry name" value="SUGAR-1-PHOSPHATE GUANYL TRANSFERASE"/>
    <property type="match status" value="1"/>
</dbReference>
<dbReference type="InterPro" id="IPR005835">
    <property type="entry name" value="NTP_transferase_dom"/>
</dbReference>
<gene>
    <name evidence="2" type="ORF">C7459_106127</name>
</gene>
<dbReference type="CDD" id="cd04181">
    <property type="entry name" value="NTP_transferase"/>
    <property type="match status" value="1"/>
</dbReference>
<organism evidence="2 3">
    <name type="scientific">Tumebacillus permanentifrigoris</name>
    <dbReference type="NCBI Taxonomy" id="378543"/>
    <lineage>
        <taxon>Bacteria</taxon>
        <taxon>Bacillati</taxon>
        <taxon>Bacillota</taxon>
        <taxon>Bacilli</taxon>
        <taxon>Bacillales</taxon>
        <taxon>Alicyclobacillaceae</taxon>
        <taxon>Tumebacillus</taxon>
    </lineage>
</organism>
<dbReference type="GO" id="GO:0016740">
    <property type="term" value="F:transferase activity"/>
    <property type="evidence" value="ECO:0007669"/>
    <property type="project" value="UniProtKB-KW"/>
</dbReference>
<feature type="domain" description="Nucleotidyl transferase" evidence="1">
    <location>
        <begin position="2"/>
        <end position="229"/>
    </location>
</feature>
<reference evidence="2 3" key="1">
    <citation type="submission" date="2018-05" db="EMBL/GenBank/DDBJ databases">
        <title>Genomic Encyclopedia of Type Strains, Phase IV (KMG-IV): sequencing the most valuable type-strain genomes for metagenomic binning, comparative biology and taxonomic classification.</title>
        <authorList>
            <person name="Goeker M."/>
        </authorList>
    </citation>
    <scope>NUCLEOTIDE SEQUENCE [LARGE SCALE GENOMIC DNA]</scope>
    <source>
        <strain evidence="2 3">DSM 18773</strain>
    </source>
</reference>
<dbReference type="OrthoDB" id="9801899at2"/>
<sequence length="250" mass="27791">MKAVIMAGGQGTRLRPLTNRMPKPMVPLLDRPCMEYIIDLLKSHGITEIAVTLQYLPQVIQHHFGDGSSSGVRLHYFEETTPLGTAGSVKNASDFLDETFLVISGDALTDFDLTNAIQKHRECAALGTMMLTEVEDPTRFGVVTTDERGRIARFQEKPAWDEVFSHTVNTGIYILEPQILTLIEPGVVYDFSKQLFPSMLEQGLPLYGFVGEGYWSDIGTPEQYRETQVDMIYGRVNVDLRAGTAVAQTG</sequence>
<protein>
    <submittedName>
        <fullName evidence="2">Nucleotidyltransferase-like protein</fullName>
    </submittedName>
</protein>
<dbReference type="InterPro" id="IPR050486">
    <property type="entry name" value="Mannose-1P_guanyltransferase"/>
</dbReference>
<evidence type="ECO:0000259" key="1">
    <source>
        <dbReference type="Pfam" id="PF00483"/>
    </source>
</evidence>
<dbReference type="AlphaFoldDB" id="A0A316DDW3"/>
<dbReference type="Gene3D" id="3.90.550.10">
    <property type="entry name" value="Spore Coat Polysaccharide Biosynthesis Protein SpsA, Chain A"/>
    <property type="match status" value="1"/>
</dbReference>
<accession>A0A316DDW3</accession>